<protein>
    <submittedName>
        <fullName evidence="1">Uncharacterized protein</fullName>
    </submittedName>
</protein>
<dbReference type="EMBL" id="GBXM01031639">
    <property type="protein sequence ID" value="JAH76938.1"/>
    <property type="molecule type" value="Transcribed_RNA"/>
</dbReference>
<organism evidence="1">
    <name type="scientific">Anguilla anguilla</name>
    <name type="common">European freshwater eel</name>
    <name type="synonym">Muraena anguilla</name>
    <dbReference type="NCBI Taxonomy" id="7936"/>
    <lineage>
        <taxon>Eukaryota</taxon>
        <taxon>Metazoa</taxon>
        <taxon>Chordata</taxon>
        <taxon>Craniata</taxon>
        <taxon>Vertebrata</taxon>
        <taxon>Euteleostomi</taxon>
        <taxon>Actinopterygii</taxon>
        <taxon>Neopterygii</taxon>
        <taxon>Teleostei</taxon>
        <taxon>Anguilliformes</taxon>
        <taxon>Anguillidae</taxon>
        <taxon>Anguilla</taxon>
    </lineage>
</organism>
<evidence type="ECO:0000313" key="1">
    <source>
        <dbReference type="EMBL" id="JAH76938.1"/>
    </source>
</evidence>
<proteinExistence type="predicted"/>
<accession>A0A0E9VI89</accession>
<name>A0A0E9VI89_ANGAN</name>
<dbReference type="AlphaFoldDB" id="A0A0E9VI89"/>
<sequence length="39" mass="4436">MCGLIAARLHVELSYYTLVGNKQLFEHLWGVNRVLCQCG</sequence>
<reference evidence="1" key="2">
    <citation type="journal article" date="2015" name="Fish Shellfish Immunol.">
        <title>Early steps in the European eel (Anguilla anguilla)-Vibrio vulnificus interaction in the gills: Role of the RtxA13 toxin.</title>
        <authorList>
            <person name="Callol A."/>
            <person name="Pajuelo D."/>
            <person name="Ebbesson L."/>
            <person name="Teles M."/>
            <person name="MacKenzie S."/>
            <person name="Amaro C."/>
        </authorList>
    </citation>
    <scope>NUCLEOTIDE SEQUENCE</scope>
</reference>
<reference evidence="1" key="1">
    <citation type="submission" date="2014-11" db="EMBL/GenBank/DDBJ databases">
        <authorList>
            <person name="Amaro Gonzalez C."/>
        </authorList>
    </citation>
    <scope>NUCLEOTIDE SEQUENCE</scope>
</reference>